<feature type="binding site" evidence="10">
    <location>
        <position position="308"/>
    </location>
    <ligand>
        <name>UDP-N-acetyl-alpha-D-glucosamine</name>
        <dbReference type="ChEBI" id="CHEBI:57705"/>
    </ligand>
</feature>
<comment type="similarity">
    <text evidence="10">Belongs to the glycosyltransferase 28 family. MurG subfamily.</text>
</comment>
<reference evidence="13 14" key="1">
    <citation type="journal article" date="2016" name="Nat. Commun.">
        <title>Thousands of microbial genomes shed light on interconnected biogeochemical processes in an aquifer system.</title>
        <authorList>
            <person name="Anantharaman K."/>
            <person name="Brown C.T."/>
            <person name="Hug L.A."/>
            <person name="Sharon I."/>
            <person name="Castelle C.J."/>
            <person name="Probst A.J."/>
            <person name="Thomas B.C."/>
            <person name="Singh A."/>
            <person name="Wilkins M.J."/>
            <person name="Karaoz U."/>
            <person name="Brodie E.L."/>
            <person name="Williams K.H."/>
            <person name="Hubbard S.S."/>
            <person name="Banfield J.F."/>
        </authorList>
    </citation>
    <scope>NUCLEOTIDE SEQUENCE [LARGE SCALE GENOMIC DNA]</scope>
</reference>
<evidence type="ECO:0000256" key="5">
    <source>
        <dbReference type="ARBA" id="ARBA00022960"/>
    </source>
</evidence>
<dbReference type="Pfam" id="PF04101">
    <property type="entry name" value="Glyco_tran_28_C"/>
    <property type="match status" value="1"/>
</dbReference>
<dbReference type="SUPFAM" id="SSF53756">
    <property type="entry name" value="UDP-Glycosyltransferase/glycogen phosphorylase"/>
    <property type="match status" value="1"/>
</dbReference>
<evidence type="ECO:0000256" key="10">
    <source>
        <dbReference type="HAMAP-Rule" id="MF_00033"/>
    </source>
</evidence>
<feature type="domain" description="Glycosyltransferase family 28 N-terminal" evidence="11">
    <location>
        <begin position="6"/>
        <end position="148"/>
    </location>
</feature>
<keyword evidence="1 10" id="KW-1003">Cell membrane</keyword>
<dbReference type="PANTHER" id="PTHR21015">
    <property type="entry name" value="UDP-N-ACETYLGLUCOSAMINE--N-ACETYLMURAMYL-(PENTAPEPTIDE) PYROPHOSPHORYL-UNDECAPRENOL N-ACETYLGLUCOSAMINE TRANSFERASE 1"/>
    <property type="match status" value="1"/>
</dbReference>
<dbReference type="EC" id="2.4.1.227" evidence="10"/>
<dbReference type="InterPro" id="IPR007235">
    <property type="entry name" value="Glyco_trans_28_C"/>
</dbReference>
<comment type="pathway">
    <text evidence="10">Cell wall biogenesis; peptidoglycan biosynthesis.</text>
</comment>
<keyword evidence="8 10" id="KW-0131">Cell cycle</keyword>
<dbReference type="CDD" id="cd03785">
    <property type="entry name" value="GT28_MurG"/>
    <property type="match status" value="1"/>
</dbReference>
<dbReference type="GO" id="GO:0071555">
    <property type="term" value="P:cell wall organization"/>
    <property type="evidence" value="ECO:0007669"/>
    <property type="project" value="UniProtKB-KW"/>
</dbReference>
<keyword evidence="5 10" id="KW-0133">Cell shape</keyword>
<dbReference type="Proteomes" id="UP000178599">
    <property type="component" value="Unassembled WGS sequence"/>
</dbReference>
<comment type="function">
    <text evidence="10">Cell wall formation. Catalyzes the transfer of a GlcNAc subunit on undecaprenyl-pyrophosphoryl-MurNAc-pentapeptide (lipid intermediate I) to form undecaprenyl-pyrophosphoryl-MurNAc-(pentapeptide)GlcNAc (lipid intermediate II).</text>
</comment>
<dbReference type="Pfam" id="PF03033">
    <property type="entry name" value="Glyco_transf_28"/>
    <property type="match status" value="1"/>
</dbReference>
<dbReference type="GO" id="GO:0009252">
    <property type="term" value="P:peptidoglycan biosynthetic process"/>
    <property type="evidence" value="ECO:0007669"/>
    <property type="project" value="UniProtKB-UniRule"/>
</dbReference>
<protein>
    <recommendedName>
        <fullName evidence="10">UDP-N-acetylglucosamine--N-acetylmuramyl-(pentapeptide) pyrophosphoryl-undecaprenol N-acetylglucosamine transferase</fullName>
        <ecNumber evidence="10">2.4.1.227</ecNumber>
    </recommendedName>
    <alternativeName>
        <fullName evidence="10">Undecaprenyl-PP-MurNAc-pentapeptide-UDPGlcNAc GlcNAc transferase</fullName>
    </alternativeName>
</protein>
<evidence type="ECO:0000256" key="6">
    <source>
        <dbReference type="ARBA" id="ARBA00022984"/>
    </source>
</evidence>
<name>A0A1G2CLY1_9BACT</name>
<proteinExistence type="inferred from homology"/>
<dbReference type="AlphaFoldDB" id="A0A1G2CLY1"/>
<dbReference type="HAMAP" id="MF_00033">
    <property type="entry name" value="MurG"/>
    <property type="match status" value="1"/>
</dbReference>
<evidence type="ECO:0000259" key="12">
    <source>
        <dbReference type="Pfam" id="PF04101"/>
    </source>
</evidence>
<dbReference type="GO" id="GO:0051301">
    <property type="term" value="P:cell division"/>
    <property type="evidence" value="ECO:0007669"/>
    <property type="project" value="UniProtKB-KW"/>
</dbReference>
<dbReference type="GO" id="GO:0051991">
    <property type="term" value="F:UDP-N-acetyl-D-glucosamine:N-acetylmuramoyl-L-alanyl-D-glutamyl-meso-2,6-diaminopimelyl-D-alanyl-D-alanine-diphosphoundecaprenol 4-beta-N-acetylglucosaminlytransferase activity"/>
    <property type="evidence" value="ECO:0007669"/>
    <property type="project" value="RHEA"/>
</dbReference>
<dbReference type="GO" id="GO:0008360">
    <property type="term" value="P:regulation of cell shape"/>
    <property type="evidence" value="ECO:0007669"/>
    <property type="project" value="UniProtKB-KW"/>
</dbReference>
<dbReference type="UniPathway" id="UPA00219"/>
<accession>A0A1G2CLY1</accession>
<gene>
    <name evidence="10" type="primary">murG</name>
    <name evidence="13" type="ORF">A2390_02335</name>
</gene>
<evidence type="ECO:0000256" key="4">
    <source>
        <dbReference type="ARBA" id="ARBA00022679"/>
    </source>
</evidence>
<dbReference type="GO" id="GO:0050511">
    <property type="term" value="F:undecaprenyldiphospho-muramoylpentapeptide beta-N-acetylglucosaminyltransferase activity"/>
    <property type="evidence" value="ECO:0007669"/>
    <property type="project" value="UniProtKB-UniRule"/>
</dbReference>
<feature type="binding site" evidence="10">
    <location>
        <begin position="13"/>
        <end position="15"/>
    </location>
    <ligand>
        <name>UDP-N-acetyl-alpha-D-glucosamine</name>
        <dbReference type="ChEBI" id="CHEBI:57705"/>
    </ligand>
</feature>
<organism evidence="13 14">
    <name type="scientific">Candidatus Liptonbacteria bacterium RIFOXYB1_FULL_36_10</name>
    <dbReference type="NCBI Taxonomy" id="1798654"/>
    <lineage>
        <taxon>Bacteria</taxon>
        <taxon>Candidatus Liptoniibacteriota</taxon>
    </lineage>
</organism>
<dbReference type="GO" id="GO:0005975">
    <property type="term" value="P:carbohydrate metabolic process"/>
    <property type="evidence" value="ECO:0007669"/>
    <property type="project" value="InterPro"/>
</dbReference>
<evidence type="ECO:0000256" key="2">
    <source>
        <dbReference type="ARBA" id="ARBA00022618"/>
    </source>
</evidence>
<keyword evidence="3 10" id="KW-0328">Glycosyltransferase</keyword>
<dbReference type="EMBL" id="MHLE01000032">
    <property type="protein sequence ID" value="OGZ02414.1"/>
    <property type="molecule type" value="Genomic_DNA"/>
</dbReference>
<evidence type="ECO:0000256" key="3">
    <source>
        <dbReference type="ARBA" id="ARBA00022676"/>
    </source>
</evidence>
<dbReference type="InterPro" id="IPR006009">
    <property type="entry name" value="GlcNAc_MurG"/>
</dbReference>
<evidence type="ECO:0000256" key="7">
    <source>
        <dbReference type="ARBA" id="ARBA00023136"/>
    </source>
</evidence>
<sequence>MKKIRIIFTGGGSGGHIYPIIAVAEKIKEIARKNNLELEMEFLGSAKNYQPILEGYGLSVKKITGSKIRRYFSLANFLEPFKFIFGLLEALVKVFFFMPDVIFSKGGPGSFSVVLAAAFYRIPIIIHESDAVPGLTNRLSAFFAKAVGVSFKSTLDFFGKKSALTGNPVRSDLLENRDEKEFAKRYWGFNPEKPLILVLGGSQGSERINDFIIQNSPDILKKYQVLHQTGELNYNNAKGELKFIAEHLNEEVKRGYQIISYFKKDLKEALAAADIVVSRAGAGSVFEIASFGKPAILIPLSESAGDHQRFNAYQFSSFGAGLVLEESNLLPNVFTVMLKKILENKEKYQKMSELSQNFFIPNSAEMLAGEVLRIALK</sequence>
<keyword evidence="9 10" id="KW-0961">Cell wall biogenesis/degradation</keyword>
<dbReference type="Gene3D" id="3.40.50.2000">
    <property type="entry name" value="Glycogen Phosphorylase B"/>
    <property type="match status" value="2"/>
</dbReference>
<comment type="caution">
    <text evidence="10">Lacks conserved residue(s) required for the propagation of feature annotation.</text>
</comment>
<keyword evidence="2 10" id="KW-0132">Cell division</keyword>
<comment type="caution">
    <text evidence="13">The sequence shown here is derived from an EMBL/GenBank/DDBJ whole genome shotgun (WGS) entry which is preliminary data.</text>
</comment>
<feature type="domain" description="Glycosyl transferase family 28 C-terminal" evidence="12">
    <location>
        <begin position="196"/>
        <end position="359"/>
    </location>
</feature>
<keyword evidence="6 10" id="KW-0573">Peptidoglycan synthesis</keyword>
<dbReference type="PANTHER" id="PTHR21015:SF27">
    <property type="entry name" value="UDP-N-ACETYLGLUCOSAMINE--N-ACETYLMURAMYL-(PENTAPEPTIDE) PYROPHOSPHORYL-UNDECAPRENOL N-ACETYLGLUCOSAMINE TRANSFERASE"/>
    <property type="match status" value="1"/>
</dbReference>
<evidence type="ECO:0000259" key="11">
    <source>
        <dbReference type="Pfam" id="PF03033"/>
    </source>
</evidence>
<comment type="catalytic activity">
    <reaction evidence="10">
        <text>di-trans,octa-cis-undecaprenyl diphospho-N-acetyl-alpha-D-muramoyl-L-alanyl-D-glutamyl-meso-2,6-diaminopimeloyl-D-alanyl-D-alanine + UDP-N-acetyl-alpha-D-glucosamine = di-trans,octa-cis-undecaprenyl diphospho-[N-acetyl-alpha-D-glucosaminyl-(1-&gt;4)]-N-acetyl-alpha-D-muramoyl-L-alanyl-D-glutamyl-meso-2,6-diaminopimeloyl-D-alanyl-D-alanine + UDP + H(+)</text>
        <dbReference type="Rhea" id="RHEA:31227"/>
        <dbReference type="ChEBI" id="CHEBI:15378"/>
        <dbReference type="ChEBI" id="CHEBI:57705"/>
        <dbReference type="ChEBI" id="CHEBI:58223"/>
        <dbReference type="ChEBI" id="CHEBI:61387"/>
        <dbReference type="ChEBI" id="CHEBI:61388"/>
        <dbReference type="EC" id="2.4.1.227"/>
    </reaction>
</comment>
<feature type="binding site" evidence="10">
    <location>
        <position position="202"/>
    </location>
    <ligand>
        <name>UDP-N-acetyl-alpha-D-glucosamine</name>
        <dbReference type="ChEBI" id="CHEBI:57705"/>
    </ligand>
</feature>
<dbReference type="GO" id="GO:0005886">
    <property type="term" value="C:plasma membrane"/>
    <property type="evidence" value="ECO:0007669"/>
    <property type="project" value="UniProtKB-SubCell"/>
</dbReference>
<evidence type="ECO:0000313" key="13">
    <source>
        <dbReference type="EMBL" id="OGZ02414.1"/>
    </source>
</evidence>
<evidence type="ECO:0000256" key="9">
    <source>
        <dbReference type="ARBA" id="ARBA00023316"/>
    </source>
</evidence>
<evidence type="ECO:0000313" key="14">
    <source>
        <dbReference type="Proteomes" id="UP000178599"/>
    </source>
</evidence>
<keyword evidence="7 10" id="KW-0472">Membrane</keyword>
<comment type="subcellular location">
    <subcellularLocation>
        <location evidence="10">Cell membrane</location>
        <topology evidence="10">Peripheral membrane protein</topology>
        <orientation evidence="10">Cytoplasmic side</orientation>
    </subcellularLocation>
</comment>
<feature type="binding site" evidence="10">
    <location>
        <position position="170"/>
    </location>
    <ligand>
        <name>UDP-N-acetyl-alpha-D-glucosamine</name>
        <dbReference type="ChEBI" id="CHEBI:57705"/>
    </ligand>
</feature>
<evidence type="ECO:0000256" key="8">
    <source>
        <dbReference type="ARBA" id="ARBA00023306"/>
    </source>
</evidence>
<evidence type="ECO:0000256" key="1">
    <source>
        <dbReference type="ARBA" id="ARBA00022475"/>
    </source>
</evidence>
<dbReference type="InterPro" id="IPR004276">
    <property type="entry name" value="GlycoTrans_28_N"/>
</dbReference>
<keyword evidence="4 10" id="KW-0808">Transferase</keyword>